<comment type="caution">
    <text evidence="2">The sequence shown here is derived from an EMBL/GenBank/DDBJ whole genome shotgun (WGS) entry which is preliminary data.</text>
</comment>
<sequence length="100" mass="11341">MDTLVQWASHLALIHHRGYVSFDFEIRRGGRADRRLSMRKIKEVLRLKYEAGLSNRAIARSCGIKNVRQVPPKHENNKGKGAKGEQGNQHSPQSQPNGQK</sequence>
<feature type="region of interest" description="Disordered" evidence="1">
    <location>
        <begin position="63"/>
        <end position="100"/>
    </location>
</feature>
<accession>A0A7C0YDM0</accession>
<proteinExistence type="predicted"/>
<evidence type="ECO:0000313" key="2">
    <source>
        <dbReference type="EMBL" id="HDD53040.1"/>
    </source>
</evidence>
<dbReference type="Proteomes" id="UP000885690">
    <property type="component" value="Unassembled WGS sequence"/>
</dbReference>
<dbReference type="AlphaFoldDB" id="A0A7C0YDM0"/>
<evidence type="ECO:0000256" key="1">
    <source>
        <dbReference type="SAM" id="MobiDB-lite"/>
    </source>
</evidence>
<feature type="compositionally biased region" description="Polar residues" evidence="1">
    <location>
        <begin position="86"/>
        <end position="100"/>
    </location>
</feature>
<organism evidence="2">
    <name type="scientific">Thermosulfidibacter takaii</name>
    <dbReference type="NCBI Taxonomy" id="412593"/>
    <lineage>
        <taxon>Bacteria</taxon>
        <taxon>Pseudomonadati</taxon>
        <taxon>Thermosulfidibacterota</taxon>
        <taxon>Thermosulfidibacteria</taxon>
        <taxon>Thermosulfidibacterales</taxon>
        <taxon>Thermosulfidibacteraceae</taxon>
    </lineage>
</organism>
<protein>
    <submittedName>
        <fullName evidence="2">Uncharacterized protein</fullName>
    </submittedName>
</protein>
<reference evidence="2" key="1">
    <citation type="journal article" date="2020" name="mSystems">
        <title>Genome- and Community-Level Interaction Insights into Carbon Utilization and Element Cycling Functions of Hydrothermarchaeota in Hydrothermal Sediment.</title>
        <authorList>
            <person name="Zhou Z."/>
            <person name="Liu Y."/>
            <person name="Xu W."/>
            <person name="Pan J."/>
            <person name="Luo Z.H."/>
            <person name="Li M."/>
        </authorList>
    </citation>
    <scope>NUCLEOTIDE SEQUENCE [LARGE SCALE GENOMIC DNA]</scope>
    <source>
        <strain evidence="2">HyVt-115</strain>
    </source>
</reference>
<gene>
    <name evidence="2" type="ORF">ENF32_03100</name>
</gene>
<name>A0A7C0YDM0_9BACT</name>
<dbReference type="EMBL" id="DQWS01000118">
    <property type="protein sequence ID" value="HDD53040.1"/>
    <property type="molecule type" value="Genomic_DNA"/>
</dbReference>